<evidence type="ECO:0000256" key="1">
    <source>
        <dbReference type="ARBA" id="ARBA00011353"/>
    </source>
</evidence>
<dbReference type="CDD" id="cd00024">
    <property type="entry name" value="CD_CSD"/>
    <property type="match status" value="1"/>
</dbReference>
<dbReference type="Gene3D" id="2.40.50.40">
    <property type="match status" value="1"/>
</dbReference>
<proteinExistence type="predicted"/>
<gene>
    <name evidence="3" type="ORF">AJ80_10051</name>
</gene>
<comment type="caution">
    <text evidence="3">The sequence shown here is derived from an EMBL/GenBank/DDBJ whole genome shotgun (WGS) entry which is preliminary data.</text>
</comment>
<name>A0A2B7WEB6_POLH7</name>
<evidence type="ECO:0000313" key="3">
    <source>
        <dbReference type="EMBL" id="PGG95005.1"/>
    </source>
</evidence>
<dbReference type="InterPro" id="IPR016197">
    <property type="entry name" value="Chromo-like_dom_sf"/>
</dbReference>
<keyword evidence="4" id="KW-1185">Reference proteome</keyword>
<evidence type="ECO:0000313" key="4">
    <source>
        <dbReference type="Proteomes" id="UP000224634"/>
    </source>
</evidence>
<dbReference type="OrthoDB" id="433924at2759"/>
<dbReference type="Proteomes" id="UP000224634">
    <property type="component" value="Unassembled WGS sequence"/>
</dbReference>
<accession>A0A2B7WEB6</accession>
<evidence type="ECO:0000259" key="2">
    <source>
        <dbReference type="Pfam" id="PF00385"/>
    </source>
</evidence>
<dbReference type="InterPro" id="IPR023780">
    <property type="entry name" value="Chromo_domain"/>
</dbReference>
<feature type="non-terminal residue" evidence="3">
    <location>
        <position position="1"/>
    </location>
</feature>
<dbReference type="Pfam" id="PF00385">
    <property type="entry name" value="Chromo"/>
    <property type="match status" value="1"/>
</dbReference>
<sequence length="31" mass="3604">KGYPQSDSTWEPVKNLENTQGVLQHYQKLQS</sequence>
<reference evidence="3 4" key="1">
    <citation type="submission" date="2017-10" db="EMBL/GenBank/DDBJ databases">
        <title>Comparative genomics in systemic dimorphic fungi from Ajellomycetaceae.</title>
        <authorList>
            <person name="Munoz J.F."/>
            <person name="Mcewen J.G."/>
            <person name="Clay O.K."/>
            <person name="Cuomo C.A."/>
        </authorList>
    </citation>
    <scope>NUCLEOTIDE SEQUENCE [LARGE SCALE GENOMIC DNA]</scope>
    <source>
        <strain evidence="3 4">UAMH7299</strain>
    </source>
</reference>
<organism evidence="3 4">
    <name type="scientific">Polytolypa hystricis (strain UAMH7299)</name>
    <dbReference type="NCBI Taxonomy" id="1447883"/>
    <lineage>
        <taxon>Eukaryota</taxon>
        <taxon>Fungi</taxon>
        <taxon>Dikarya</taxon>
        <taxon>Ascomycota</taxon>
        <taxon>Pezizomycotina</taxon>
        <taxon>Eurotiomycetes</taxon>
        <taxon>Eurotiomycetidae</taxon>
        <taxon>Onygenales</taxon>
        <taxon>Onygenales incertae sedis</taxon>
        <taxon>Polytolypa</taxon>
    </lineage>
</organism>
<protein>
    <recommendedName>
        <fullName evidence="2">Chromo domain-containing protein</fullName>
    </recommendedName>
</protein>
<dbReference type="AlphaFoldDB" id="A0A2B7WEB6"/>
<feature type="domain" description="Chromo" evidence="2">
    <location>
        <begin position="1"/>
        <end position="28"/>
    </location>
</feature>
<dbReference type="SUPFAM" id="SSF54160">
    <property type="entry name" value="Chromo domain-like"/>
    <property type="match status" value="1"/>
</dbReference>
<comment type="subunit">
    <text evidence="1">Component of the NuA4 histone acetyltransferase complex.</text>
</comment>
<dbReference type="EMBL" id="PDNA01000552">
    <property type="protein sequence ID" value="PGG95005.1"/>
    <property type="molecule type" value="Genomic_DNA"/>
</dbReference>